<dbReference type="EMBL" id="LYUD01000099">
    <property type="protein sequence ID" value="OAZ72865.1"/>
    <property type="molecule type" value="Genomic_DNA"/>
</dbReference>
<evidence type="ECO:0000313" key="10">
    <source>
        <dbReference type="EMBL" id="OAZ72865.1"/>
    </source>
</evidence>
<accession>A0A1A0DCV9</accession>
<comment type="caution">
    <text evidence="10">The sequence shown here is derived from an EMBL/GenBank/DDBJ whole genome shotgun (WGS) entry which is preliminary data.</text>
</comment>
<dbReference type="Pfam" id="PF03948">
    <property type="entry name" value="Ribosomal_L9_C"/>
    <property type="match status" value="1"/>
</dbReference>
<feature type="coiled-coil region" evidence="8">
    <location>
        <begin position="40"/>
        <end position="74"/>
    </location>
</feature>
<dbReference type="PROSITE" id="PS00651">
    <property type="entry name" value="RIBOSOMAL_L9"/>
    <property type="match status" value="1"/>
</dbReference>
<evidence type="ECO:0000256" key="2">
    <source>
        <dbReference type="ARBA" id="ARBA00022730"/>
    </source>
</evidence>
<dbReference type="HAMAP" id="MF_00503">
    <property type="entry name" value="Ribosomal_bL9"/>
    <property type="match status" value="1"/>
</dbReference>
<dbReference type="GeneID" id="60377074"/>
<dbReference type="PANTHER" id="PTHR21368">
    <property type="entry name" value="50S RIBOSOMAL PROTEIN L9"/>
    <property type="match status" value="1"/>
</dbReference>
<dbReference type="OMA" id="FAIRWTK"/>
<dbReference type="GeneID" id="66350242"/>
<dbReference type="InterPro" id="IPR020069">
    <property type="entry name" value="Ribosomal_bL9_C"/>
</dbReference>
<dbReference type="GO" id="GO:0005840">
    <property type="term" value="C:ribosome"/>
    <property type="evidence" value="ECO:0007669"/>
    <property type="project" value="UniProtKB-KW"/>
</dbReference>
<feature type="compositionally biased region" description="Acidic residues" evidence="9">
    <location>
        <begin position="164"/>
        <end position="177"/>
    </location>
</feature>
<dbReference type="Gene3D" id="3.40.5.10">
    <property type="entry name" value="Ribosomal protein L9, N-terminal domain"/>
    <property type="match status" value="1"/>
</dbReference>
<dbReference type="GO" id="GO:0019843">
    <property type="term" value="F:rRNA binding"/>
    <property type="evidence" value="ECO:0007669"/>
    <property type="project" value="UniProtKB-UniRule"/>
</dbReference>
<dbReference type="Proteomes" id="UP000093796">
    <property type="component" value="Unassembled WGS sequence"/>
</dbReference>
<dbReference type="GO" id="GO:1990904">
    <property type="term" value="C:ribonucleoprotein complex"/>
    <property type="evidence" value="ECO:0007669"/>
    <property type="project" value="UniProtKB-KW"/>
</dbReference>
<evidence type="ECO:0000256" key="7">
    <source>
        <dbReference type="HAMAP-Rule" id="MF_00503"/>
    </source>
</evidence>
<reference evidence="10 11" key="1">
    <citation type="submission" date="2016-05" db="EMBL/GenBank/DDBJ databases">
        <title>Genome sequencing of Acetobacter pasteurianus strain SRCM100623.</title>
        <authorList>
            <person name="Song Y.R."/>
        </authorList>
    </citation>
    <scope>NUCLEOTIDE SEQUENCE [LARGE SCALE GENOMIC DNA]</scope>
    <source>
        <strain evidence="10 11">SRCM100623</strain>
    </source>
</reference>
<dbReference type="PATRIC" id="fig|438.15.peg.1590"/>
<dbReference type="SUPFAM" id="SSF55658">
    <property type="entry name" value="L9 N-domain-like"/>
    <property type="match status" value="1"/>
</dbReference>
<evidence type="ECO:0000256" key="6">
    <source>
        <dbReference type="ARBA" id="ARBA00035292"/>
    </source>
</evidence>
<dbReference type="NCBIfam" id="TIGR00158">
    <property type="entry name" value="L9"/>
    <property type="match status" value="1"/>
</dbReference>
<keyword evidence="5 7" id="KW-0687">Ribonucleoprotein</keyword>
<evidence type="ECO:0000256" key="1">
    <source>
        <dbReference type="ARBA" id="ARBA00010605"/>
    </source>
</evidence>
<dbReference type="InterPro" id="IPR020594">
    <property type="entry name" value="Ribosomal_bL9_bac/chp"/>
</dbReference>
<comment type="similarity">
    <text evidence="1 7">Belongs to the bacterial ribosomal protein bL9 family.</text>
</comment>
<dbReference type="AlphaFoldDB" id="A0A1A0DCV9"/>
<keyword evidence="8" id="KW-0175">Coiled coil</keyword>
<dbReference type="InterPro" id="IPR020070">
    <property type="entry name" value="Ribosomal_bL9_N"/>
</dbReference>
<dbReference type="OrthoDB" id="9788336at2"/>
<evidence type="ECO:0000256" key="9">
    <source>
        <dbReference type="SAM" id="MobiDB-lite"/>
    </source>
</evidence>
<evidence type="ECO:0000256" key="8">
    <source>
        <dbReference type="SAM" id="Coils"/>
    </source>
</evidence>
<feature type="compositionally biased region" description="Low complexity" evidence="9">
    <location>
        <begin position="187"/>
        <end position="201"/>
    </location>
</feature>
<comment type="function">
    <text evidence="7">Binds to the 23S rRNA.</text>
</comment>
<proteinExistence type="inferred from homology"/>
<dbReference type="GO" id="GO:0006412">
    <property type="term" value="P:translation"/>
    <property type="evidence" value="ECO:0007669"/>
    <property type="project" value="UniProtKB-UniRule"/>
</dbReference>
<dbReference type="Pfam" id="PF01281">
    <property type="entry name" value="Ribosomal_L9_N"/>
    <property type="match status" value="1"/>
</dbReference>
<evidence type="ECO:0000256" key="4">
    <source>
        <dbReference type="ARBA" id="ARBA00022980"/>
    </source>
</evidence>
<name>A0A1A0DCV9_ACEPA</name>
<dbReference type="GO" id="GO:0003735">
    <property type="term" value="F:structural constituent of ribosome"/>
    <property type="evidence" value="ECO:0007669"/>
    <property type="project" value="InterPro"/>
</dbReference>
<dbReference type="Gene3D" id="3.10.430.100">
    <property type="entry name" value="Ribosomal protein L9, C-terminal domain"/>
    <property type="match status" value="1"/>
</dbReference>
<gene>
    <name evidence="7" type="primary">rplI</name>
    <name evidence="10" type="ORF">SRCM100623_01408</name>
</gene>
<dbReference type="eggNOG" id="COG0359">
    <property type="taxonomic scope" value="Bacteria"/>
</dbReference>
<dbReference type="RefSeq" id="WP_003622838.1">
    <property type="nucleotide sequence ID" value="NZ_BSCN01000008.1"/>
</dbReference>
<dbReference type="InterPro" id="IPR036935">
    <property type="entry name" value="Ribosomal_bL9_N_sf"/>
</dbReference>
<keyword evidence="2 7" id="KW-0699">rRNA-binding</keyword>
<evidence type="ECO:0000256" key="3">
    <source>
        <dbReference type="ARBA" id="ARBA00022884"/>
    </source>
</evidence>
<accession>A0A368AHX3</accession>
<keyword evidence="3 7" id="KW-0694">RNA-binding</keyword>
<protein>
    <recommendedName>
        <fullName evidence="6 7">Large ribosomal subunit protein bL9</fullName>
    </recommendedName>
</protein>
<feature type="region of interest" description="Disordered" evidence="9">
    <location>
        <begin position="182"/>
        <end position="201"/>
    </location>
</feature>
<sequence>MAATEVILLQRVEHLGQMGDVVKVRPGFARNYLLPQGKAIRANDDNRARFERERAQLEAQNIKRREEAERLSERMEGLAVILIRQAGDSGSLYGSVSTRDVAQAVTEAGFTISRQQVFLAHPIKSLGLYEVKIALHPEVVVPVIINVARSEEEAERQARGEAASPEEEAEIAGDDAVVEGELITDPAEIAEAEAAPAEANA</sequence>
<dbReference type="InterPro" id="IPR000244">
    <property type="entry name" value="Ribosomal_bL9"/>
</dbReference>
<dbReference type="InterPro" id="IPR036791">
    <property type="entry name" value="Ribosomal_bL9_C_sf"/>
</dbReference>
<organism evidence="10 11">
    <name type="scientific">Acetobacter pasteurianus</name>
    <name type="common">Acetobacter turbidans</name>
    <dbReference type="NCBI Taxonomy" id="438"/>
    <lineage>
        <taxon>Bacteria</taxon>
        <taxon>Pseudomonadati</taxon>
        <taxon>Pseudomonadota</taxon>
        <taxon>Alphaproteobacteria</taxon>
        <taxon>Acetobacterales</taxon>
        <taxon>Acetobacteraceae</taxon>
        <taxon>Acetobacter</taxon>
    </lineage>
</organism>
<evidence type="ECO:0000313" key="11">
    <source>
        <dbReference type="Proteomes" id="UP000093796"/>
    </source>
</evidence>
<evidence type="ECO:0000256" key="5">
    <source>
        <dbReference type="ARBA" id="ARBA00023274"/>
    </source>
</evidence>
<feature type="region of interest" description="Disordered" evidence="9">
    <location>
        <begin position="154"/>
        <end position="177"/>
    </location>
</feature>
<dbReference type="InterPro" id="IPR009027">
    <property type="entry name" value="Ribosomal_bL9/RNase_H1_N"/>
</dbReference>
<keyword evidence="4 7" id="KW-0689">Ribosomal protein</keyword>
<dbReference type="SUPFAM" id="SSF55653">
    <property type="entry name" value="Ribosomal protein L9 C-domain"/>
    <property type="match status" value="1"/>
</dbReference>